<dbReference type="EMBL" id="CP049056">
    <property type="protein sequence ID" value="QIE56159.1"/>
    <property type="molecule type" value="Genomic_DNA"/>
</dbReference>
<accession>A0A7L5C2Q9</accession>
<keyword evidence="4" id="KW-1185">Reference proteome</keyword>
<dbReference type="Proteomes" id="UP000503336">
    <property type="component" value="Chromosome"/>
</dbReference>
<dbReference type="Pfam" id="PF09361">
    <property type="entry name" value="Phasin_2"/>
    <property type="match status" value="1"/>
</dbReference>
<gene>
    <name evidence="3" type="ORF">G5B40_12225</name>
</gene>
<dbReference type="RefSeq" id="WP_165099021.1">
    <property type="nucleotide sequence ID" value="NZ_CP049056.1"/>
</dbReference>
<feature type="domain" description="Phasin" evidence="2">
    <location>
        <begin position="55"/>
        <end position="138"/>
    </location>
</feature>
<sequence>MTTTRKKTTAKKTEPNAGATKIADGAREYVQRTAASARERTDSAYEGVSKFNSGLEKTMNRLVTGYVGILGEVADATRSNLVHAISTAEKVAQAKTLAEAAQIQIDFARDNATANYDRARNAVSATRDVVAEGVDAIREGVSGAWSHGQKAA</sequence>
<proteinExistence type="predicted"/>
<evidence type="ECO:0000313" key="3">
    <source>
        <dbReference type="EMBL" id="QIE56159.1"/>
    </source>
</evidence>
<dbReference type="InterPro" id="IPR018968">
    <property type="entry name" value="Phasin"/>
</dbReference>
<reference evidence="3 4" key="1">
    <citation type="submission" date="2020-02" db="EMBL/GenBank/DDBJ databases">
        <title>complete genome sequence of Rhodobacteraceae bacterium.</title>
        <authorList>
            <person name="Park J."/>
            <person name="Kim Y.-S."/>
            <person name="Kim K.-H."/>
        </authorList>
    </citation>
    <scope>NUCLEOTIDE SEQUENCE [LARGE SCALE GENOMIC DNA]</scope>
    <source>
        <strain evidence="3 4">RR4-56</strain>
    </source>
</reference>
<evidence type="ECO:0000313" key="4">
    <source>
        <dbReference type="Proteomes" id="UP000503336"/>
    </source>
</evidence>
<dbReference type="KEGG" id="hdh:G5B40_12225"/>
<evidence type="ECO:0000256" key="1">
    <source>
        <dbReference type="SAM" id="MobiDB-lite"/>
    </source>
</evidence>
<feature type="compositionally biased region" description="Basic residues" evidence="1">
    <location>
        <begin position="1"/>
        <end position="10"/>
    </location>
</feature>
<evidence type="ECO:0000259" key="2">
    <source>
        <dbReference type="Pfam" id="PF09361"/>
    </source>
</evidence>
<name>A0A7L5C2Q9_9RHOB</name>
<dbReference type="AlphaFoldDB" id="A0A7L5C2Q9"/>
<feature type="region of interest" description="Disordered" evidence="1">
    <location>
        <begin position="1"/>
        <end position="25"/>
    </location>
</feature>
<protein>
    <recommendedName>
        <fullName evidence="2">Phasin domain-containing protein</fullName>
    </recommendedName>
</protein>
<organism evidence="3 4">
    <name type="scientific">Pikeienuella piscinae</name>
    <dbReference type="NCBI Taxonomy" id="2748098"/>
    <lineage>
        <taxon>Bacteria</taxon>
        <taxon>Pseudomonadati</taxon>
        <taxon>Pseudomonadota</taxon>
        <taxon>Alphaproteobacteria</taxon>
        <taxon>Rhodobacterales</taxon>
        <taxon>Paracoccaceae</taxon>
        <taxon>Pikeienuella</taxon>
    </lineage>
</organism>